<protein>
    <submittedName>
        <fullName evidence="1">Uncharacterized protein</fullName>
    </submittedName>
</protein>
<name>A0ACB8B441_9AGAM</name>
<evidence type="ECO:0000313" key="1">
    <source>
        <dbReference type="EMBL" id="KAH7919618.1"/>
    </source>
</evidence>
<proteinExistence type="predicted"/>
<gene>
    <name evidence="1" type="ORF">BV22DRAFT_993879</name>
</gene>
<accession>A0ACB8B441</accession>
<organism evidence="1 2">
    <name type="scientific">Leucogyrophana mollusca</name>
    <dbReference type="NCBI Taxonomy" id="85980"/>
    <lineage>
        <taxon>Eukaryota</taxon>
        <taxon>Fungi</taxon>
        <taxon>Dikarya</taxon>
        <taxon>Basidiomycota</taxon>
        <taxon>Agaricomycotina</taxon>
        <taxon>Agaricomycetes</taxon>
        <taxon>Agaricomycetidae</taxon>
        <taxon>Boletales</taxon>
        <taxon>Boletales incertae sedis</taxon>
        <taxon>Leucogyrophana</taxon>
    </lineage>
</organism>
<dbReference type="Proteomes" id="UP000790709">
    <property type="component" value="Unassembled WGS sequence"/>
</dbReference>
<reference evidence="1" key="1">
    <citation type="journal article" date="2021" name="New Phytol.">
        <title>Evolutionary innovations through gain and loss of genes in the ectomycorrhizal Boletales.</title>
        <authorList>
            <person name="Wu G."/>
            <person name="Miyauchi S."/>
            <person name="Morin E."/>
            <person name="Kuo A."/>
            <person name="Drula E."/>
            <person name="Varga T."/>
            <person name="Kohler A."/>
            <person name="Feng B."/>
            <person name="Cao Y."/>
            <person name="Lipzen A."/>
            <person name="Daum C."/>
            <person name="Hundley H."/>
            <person name="Pangilinan J."/>
            <person name="Johnson J."/>
            <person name="Barry K."/>
            <person name="LaButti K."/>
            <person name="Ng V."/>
            <person name="Ahrendt S."/>
            <person name="Min B."/>
            <person name="Choi I.G."/>
            <person name="Park H."/>
            <person name="Plett J.M."/>
            <person name="Magnuson J."/>
            <person name="Spatafora J.W."/>
            <person name="Nagy L.G."/>
            <person name="Henrissat B."/>
            <person name="Grigoriev I.V."/>
            <person name="Yang Z.L."/>
            <person name="Xu J."/>
            <person name="Martin F.M."/>
        </authorList>
    </citation>
    <scope>NUCLEOTIDE SEQUENCE</scope>
    <source>
        <strain evidence="1">KUC20120723A-06</strain>
    </source>
</reference>
<keyword evidence="2" id="KW-1185">Reference proteome</keyword>
<evidence type="ECO:0000313" key="2">
    <source>
        <dbReference type="Proteomes" id="UP000790709"/>
    </source>
</evidence>
<comment type="caution">
    <text evidence="1">The sequence shown here is derived from an EMBL/GenBank/DDBJ whole genome shotgun (WGS) entry which is preliminary data.</text>
</comment>
<dbReference type="EMBL" id="MU266644">
    <property type="protein sequence ID" value="KAH7919618.1"/>
    <property type="molecule type" value="Genomic_DNA"/>
</dbReference>
<feature type="non-terminal residue" evidence="1">
    <location>
        <position position="71"/>
    </location>
</feature>
<sequence length="71" mass="8439">MVHFLLESAKCGFPLSHEQIIAYANAIIERRKGNNFDLEKDCIGKQWIFRFLDQHHEQLQTHWGKSLDTQR</sequence>